<feature type="repeat" description="TPR" evidence="1">
    <location>
        <begin position="672"/>
        <end position="705"/>
    </location>
</feature>
<dbReference type="SUPFAM" id="SSF48452">
    <property type="entry name" value="TPR-like"/>
    <property type="match status" value="1"/>
</dbReference>
<dbReference type="InterPro" id="IPR025738">
    <property type="entry name" value="BatD"/>
</dbReference>
<feature type="transmembrane region" description="Helical" evidence="2">
    <location>
        <begin position="596"/>
        <end position="613"/>
    </location>
</feature>
<keyword evidence="2" id="KW-0472">Membrane</keyword>
<protein>
    <submittedName>
        <fullName evidence="4">BatD family protein</fullName>
    </submittedName>
</protein>
<dbReference type="Gene3D" id="1.25.40.10">
    <property type="entry name" value="Tetratricopeptide repeat domain"/>
    <property type="match status" value="1"/>
</dbReference>
<dbReference type="Pfam" id="PF13584">
    <property type="entry name" value="BatD"/>
    <property type="match status" value="2"/>
</dbReference>
<gene>
    <name evidence="4" type="ORF">HXW94_08910</name>
</gene>
<dbReference type="SMART" id="SM00028">
    <property type="entry name" value="TPR"/>
    <property type="match status" value="1"/>
</dbReference>
<dbReference type="PANTHER" id="PTHR40940:SF2">
    <property type="entry name" value="BATD"/>
    <property type="match status" value="1"/>
</dbReference>
<evidence type="ECO:0000313" key="4">
    <source>
        <dbReference type="EMBL" id="NWH05101.1"/>
    </source>
</evidence>
<keyword evidence="3" id="KW-0732">Signal</keyword>
<name>A0A850T1X5_9BACT</name>
<dbReference type="Pfam" id="PF13432">
    <property type="entry name" value="TPR_16"/>
    <property type="match status" value="1"/>
</dbReference>
<dbReference type="InterPro" id="IPR011990">
    <property type="entry name" value="TPR-like_helical_dom_sf"/>
</dbReference>
<evidence type="ECO:0000256" key="3">
    <source>
        <dbReference type="SAM" id="SignalP"/>
    </source>
</evidence>
<evidence type="ECO:0000256" key="1">
    <source>
        <dbReference type="PROSITE-ProRule" id="PRU00339"/>
    </source>
</evidence>
<feature type="transmembrane region" description="Helical" evidence="2">
    <location>
        <begin position="744"/>
        <end position="762"/>
    </location>
</feature>
<feature type="chain" id="PRO_5032966685" evidence="3">
    <location>
        <begin position="34"/>
        <end position="870"/>
    </location>
</feature>
<comment type="caution">
    <text evidence="4">The sequence shown here is derived from an EMBL/GenBank/DDBJ whole genome shotgun (WGS) entry which is preliminary data.</text>
</comment>
<feature type="transmembrane region" description="Helical" evidence="2">
    <location>
        <begin position="464"/>
        <end position="489"/>
    </location>
</feature>
<reference evidence="4 5" key="1">
    <citation type="submission" date="2020-06" db="EMBL/GenBank/DDBJ databases">
        <title>High-quality draft genome of sulfate reducer Desulfobacter latus type strain AcrS2 isolated from marine sediment.</title>
        <authorList>
            <person name="Hoppe M."/>
            <person name="Larsen C.K."/>
            <person name="Marshall I.P.G."/>
            <person name="Schramm A."/>
            <person name="Marietou A.G."/>
        </authorList>
    </citation>
    <scope>NUCLEOTIDE SEQUENCE [LARGE SCALE GENOMIC DNA]</scope>
    <source>
        <strain evidence="4 5">AcRS2</strain>
    </source>
</reference>
<dbReference type="Proteomes" id="UP000553343">
    <property type="component" value="Unassembled WGS sequence"/>
</dbReference>
<keyword evidence="1" id="KW-0802">TPR repeat</keyword>
<keyword evidence="2" id="KW-0812">Transmembrane</keyword>
<evidence type="ECO:0000256" key="2">
    <source>
        <dbReference type="SAM" id="Phobius"/>
    </source>
</evidence>
<dbReference type="Gene3D" id="2.30.30.40">
    <property type="entry name" value="SH3 Domains"/>
    <property type="match status" value="1"/>
</dbReference>
<keyword evidence="5" id="KW-1185">Reference proteome</keyword>
<keyword evidence="2" id="KW-1133">Transmembrane helix</keyword>
<dbReference type="PROSITE" id="PS50005">
    <property type="entry name" value="TPR"/>
    <property type="match status" value="1"/>
</dbReference>
<evidence type="ECO:0000313" key="5">
    <source>
        <dbReference type="Proteomes" id="UP000553343"/>
    </source>
</evidence>
<proteinExistence type="predicted"/>
<accession>A0A850T1X5</accession>
<feature type="transmembrane region" description="Helical" evidence="2">
    <location>
        <begin position="769"/>
        <end position="791"/>
    </location>
</feature>
<sequence length="870" mass="95588">MIRIGNITIINRIHMAGWAMAVLLFCLPCTALAFTATAQVDQTRITPRDVVSLQVIVDGGEADVDTSSITGFQVNSAGTQSNRSYINGTWRHKVIYRFMLIPLKRGVLTIPPITCVRDGESVLTREIKILVKESSAQAGDDKGDFFAEASLSSDGIVPGQQAVYTLKLCAAKRIKGATFDSPRFEGLTAKQLTEWSKYTRTINGRAFMVNETKYLIQADVPGQFTISPAVFVAQVPMQRTRQRDPLNSVFNDSFFRDSFFDTTPAKPVRVVSNAVDLTVSALPEYKGDQPFSGLVGKFSISSTLDKNTVKAGESATLTVIIKGTGNIMDAALPALNLDTAKFKVYEDTPAQEVQVTEQGFEGHKVFKQALVASVPGKAVIPGLCLVFFDTDAKTYKTIRTTPLTLEVQPGGPVTVVDGTPAANTGAGMPSASKIKQFEVKLQNRDILDIKEDIASIHSRPCLSMFWFACLVFLPAFGFGAVSTAMRFGAREKSLKEQYRQKAWAYLKKARNTSPDDPGFLPGLSSALTYAVLARGGKGGQSLTRDEARQILSHSGRDQETVDKVTLLMDTMDAARFGGKSMDKNTAQSCLDQVSSLIRTLMVVACVGVSLFMFRGTGMAAQDTAEPSLPQKIHAVKDKAGVFVDAVRAYKAGDYAAAAARFESIVKTRVNNPDLFYNIGNAYLKSKDLGRAILWYERARKLAPSDPDLKFNLAYAQSLLKDKKEPKFSFAGILYFWQGLVSLQWLQYASITLSFCFFIWATVQKARNRHIFSGIGIFLFLLFTGTTLAAGLEYNRMNADINAVILAEQAGVRSGTMDNATLLFDLHAGTRVRVLEKKDNYMKIRFAKDKVGWVACSKAEIIWSRKIYQKN</sequence>
<feature type="signal peptide" evidence="3">
    <location>
        <begin position="1"/>
        <end position="33"/>
    </location>
</feature>
<dbReference type="AlphaFoldDB" id="A0A850T1X5"/>
<dbReference type="EMBL" id="JACADJ010000024">
    <property type="protein sequence ID" value="NWH05101.1"/>
    <property type="molecule type" value="Genomic_DNA"/>
</dbReference>
<organism evidence="4 5">
    <name type="scientific">Desulfobacter latus</name>
    <dbReference type="NCBI Taxonomy" id="2292"/>
    <lineage>
        <taxon>Bacteria</taxon>
        <taxon>Pseudomonadati</taxon>
        <taxon>Thermodesulfobacteriota</taxon>
        <taxon>Desulfobacteria</taxon>
        <taxon>Desulfobacterales</taxon>
        <taxon>Desulfobacteraceae</taxon>
        <taxon>Desulfobacter</taxon>
    </lineage>
</organism>
<dbReference type="InterPro" id="IPR019734">
    <property type="entry name" value="TPR_rpt"/>
</dbReference>
<dbReference type="PANTHER" id="PTHR40940">
    <property type="entry name" value="PROTEIN BATD-RELATED"/>
    <property type="match status" value="1"/>
</dbReference>